<dbReference type="InterPro" id="IPR014245">
    <property type="entry name" value="Spore_III_AF"/>
</dbReference>
<gene>
    <name evidence="1" type="ORF">H9754_05075</name>
</gene>
<dbReference type="AlphaFoldDB" id="A0A9D2PHX0"/>
<reference evidence="1" key="2">
    <citation type="submission" date="2021-04" db="EMBL/GenBank/DDBJ databases">
        <authorList>
            <person name="Gilroy R."/>
        </authorList>
    </citation>
    <scope>NUCLEOTIDE SEQUENCE</scope>
    <source>
        <strain evidence="1">ChiSjej3B21-8574</strain>
    </source>
</reference>
<organism evidence="1 2">
    <name type="scientific">Candidatus Anaerostipes avistercoris</name>
    <dbReference type="NCBI Taxonomy" id="2838462"/>
    <lineage>
        <taxon>Bacteria</taxon>
        <taxon>Bacillati</taxon>
        <taxon>Bacillota</taxon>
        <taxon>Clostridia</taxon>
        <taxon>Lachnospirales</taxon>
        <taxon>Lachnospiraceae</taxon>
        <taxon>Anaerostipes</taxon>
    </lineage>
</organism>
<dbReference type="EMBL" id="DWWD01000021">
    <property type="protein sequence ID" value="HJC49943.1"/>
    <property type="molecule type" value="Genomic_DNA"/>
</dbReference>
<reference evidence="1" key="1">
    <citation type="journal article" date="2021" name="PeerJ">
        <title>Extensive microbial diversity within the chicken gut microbiome revealed by metagenomics and culture.</title>
        <authorList>
            <person name="Gilroy R."/>
            <person name="Ravi A."/>
            <person name="Getino M."/>
            <person name="Pursley I."/>
            <person name="Horton D.L."/>
            <person name="Alikhan N.F."/>
            <person name="Baker D."/>
            <person name="Gharbi K."/>
            <person name="Hall N."/>
            <person name="Watson M."/>
            <person name="Adriaenssens E.M."/>
            <person name="Foster-Nyarko E."/>
            <person name="Jarju S."/>
            <person name="Secka A."/>
            <person name="Antonio M."/>
            <person name="Oren A."/>
            <person name="Chaudhuri R.R."/>
            <person name="La Ragione R."/>
            <person name="Hildebrand F."/>
            <person name="Pallen M.J."/>
        </authorList>
    </citation>
    <scope>NUCLEOTIDE SEQUENCE</scope>
    <source>
        <strain evidence="1">ChiSjej3B21-8574</strain>
    </source>
</reference>
<name>A0A9D2PHX0_9FIRM</name>
<sequence>MEMIRSIIFFLILTTIAGQLVDGTKYKPYVTLVTGFMLLSLMVRPVMTWIGGDVEIQDVFSQITKETDTLSFEEDAADAREQQIQNGITAVLKEYGIEARRTEVTVDGDGAIEEIQIEAADGEKQEEKIKTVLSRFYNLEGANINISE</sequence>
<protein>
    <submittedName>
        <fullName evidence="1">Stage III sporulation protein AF</fullName>
    </submittedName>
</protein>
<evidence type="ECO:0000313" key="1">
    <source>
        <dbReference type="EMBL" id="HJC49943.1"/>
    </source>
</evidence>
<proteinExistence type="predicted"/>
<dbReference type="Proteomes" id="UP000823904">
    <property type="component" value="Unassembled WGS sequence"/>
</dbReference>
<comment type="caution">
    <text evidence="1">The sequence shown here is derived from an EMBL/GenBank/DDBJ whole genome shotgun (WGS) entry which is preliminary data.</text>
</comment>
<evidence type="ECO:0000313" key="2">
    <source>
        <dbReference type="Proteomes" id="UP000823904"/>
    </source>
</evidence>
<accession>A0A9D2PHX0</accession>
<dbReference type="Pfam" id="PF09581">
    <property type="entry name" value="Spore_III_AF"/>
    <property type="match status" value="1"/>
</dbReference>